<feature type="transmembrane region" description="Helical" evidence="2">
    <location>
        <begin position="75"/>
        <end position="95"/>
    </location>
</feature>
<keyword evidence="2" id="KW-1133">Transmembrane helix</keyword>
<dbReference type="EMBL" id="CP034209">
    <property type="protein sequence ID" value="QBZ64971.1"/>
    <property type="molecule type" value="Genomic_DNA"/>
</dbReference>
<gene>
    <name evidence="3" type="ORF">PoMZ_06672</name>
</gene>
<dbReference type="AlphaFoldDB" id="A0A4P7NRB5"/>
<evidence type="ECO:0000313" key="3">
    <source>
        <dbReference type="EMBL" id="QBZ64971.1"/>
    </source>
</evidence>
<dbReference type="Proteomes" id="UP000294847">
    <property type="component" value="Chromosome 6"/>
</dbReference>
<reference evidence="3 4" key="1">
    <citation type="journal article" date="2019" name="Mol. Biol. Evol.">
        <title>Blast fungal genomes show frequent chromosomal changes, gene gains and losses, and effector gene turnover.</title>
        <authorList>
            <person name="Gomez Luciano L.B."/>
            <person name="Jason Tsai I."/>
            <person name="Chuma I."/>
            <person name="Tosa Y."/>
            <person name="Chen Y.H."/>
            <person name="Li J.Y."/>
            <person name="Li M.Y."/>
            <person name="Jade Lu M.Y."/>
            <person name="Nakayashiki H."/>
            <person name="Li W.H."/>
        </authorList>
    </citation>
    <scope>NUCLEOTIDE SEQUENCE [LARGE SCALE GENOMIC DNA]</scope>
    <source>
        <strain evidence="3">MZ5-1-6</strain>
    </source>
</reference>
<organism evidence="3 4">
    <name type="scientific">Pyricularia oryzae</name>
    <name type="common">Rice blast fungus</name>
    <name type="synonym">Magnaporthe oryzae</name>
    <dbReference type="NCBI Taxonomy" id="318829"/>
    <lineage>
        <taxon>Eukaryota</taxon>
        <taxon>Fungi</taxon>
        <taxon>Dikarya</taxon>
        <taxon>Ascomycota</taxon>
        <taxon>Pezizomycotina</taxon>
        <taxon>Sordariomycetes</taxon>
        <taxon>Sordariomycetidae</taxon>
        <taxon>Magnaporthales</taxon>
        <taxon>Pyriculariaceae</taxon>
        <taxon>Pyricularia</taxon>
    </lineage>
</organism>
<name>A0A4P7NRB5_PYROR</name>
<keyword evidence="2" id="KW-0472">Membrane</keyword>
<feature type="compositionally biased region" description="Pro residues" evidence="1">
    <location>
        <begin position="10"/>
        <end position="19"/>
    </location>
</feature>
<evidence type="ECO:0000256" key="1">
    <source>
        <dbReference type="SAM" id="MobiDB-lite"/>
    </source>
</evidence>
<feature type="region of interest" description="Disordered" evidence="1">
    <location>
        <begin position="1"/>
        <end position="24"/>
    </location>
</feature>
<feature type="transmembrane region" description="Helical" evidence="2">
    <location>
        <begin position="107"/>
        <end position="127"/>
    </location>
</feature>
<evidence type="ECO:0000256" key="2">
    <source>
        <dbReference type="SAM" id="Phobius"/>
    </source>
</evidence>
<protein>
    <submittedName>
        <fullName evidence="3">Uncharacterized protein</fullName>
    </submittedName>
</protein>
<sequence>MSGRSILPTIAPPAWPPQPQSSSWPVSPTVVDGWSQGHAANQTVLGYFAIASIRTMFTFAGISFLSPFVESLPQTANIIAFVLLVAELLTAYRSLKARDVEANRAWTVANLACFVGVFVWLLVGSVAPASLEPWPPGADSRGEPAPLVSRIPTIWAFLGTIAAGFTLPAVRVQDWRSGVGVDKFSDVEAPVYSPASTAVALGLNGSVDGPAALQQTYSGTSDSGPVR</sequence>
<accession>A0A4P7NRB5</accession>
<feature type="transmembrane region" description="Helical" evidence="2">
    <location>
        <begin position="44"/>
        <end position="69"/>
    </location>
</feature>
<evidence type="ECO:0000313" key="4">
    <source>
        <dbReference type="Proteomes" id="UP000294847"/>
    </source>
</evidence>
<feature type="transmembrane region" description="Helical" evidence="2">
    <location>
        <begin position="147"/>
        <end position="167"/>
    </location>
</feature>
<keyword evidence="2" id="KW-0812">Transmembrane</keyword>
<proteinExistence type="predicted"/>